<evidence type="ECO:0000256" key="7">
    <source>
        <dbReference type="ARBA" id="ARBA00038093"/>
    </source>
</evidence>
<dbReference type="HAMAP" id="MF_00265">
    <property type="entry name" value="VapC_Nob1"/>
    <property type="match status" value="1"/>
</dbReference>
<comment type="cofactor">
    <cofactor evidence="1 8">
        <name>Mg(2+)</name>
        <dbReference type="ChEBI" id="CHEBI:18420"/>
    </cofactor>
</comment>
<dbReference type="Pfam" id="PF01850">
    <property type="entry name" value="PIN"/>
    <property type="match status" value="1"/>
</dbReference>
<evidence type="ECO:0000256" key="4">
    <source>
        <dbReference type="ARBA" id="ARBA00022723"/>
    </source>
</evidence>
<evidence type="ECO:0000256" key="6">
    <source>
        <dbReference type="ARBA" id="ARBA00022842"/>
    </source>
</evidence>
<dbReference type="CDD" id="cd18755">
    <property type="entry name" value="PIN_MtVapC3_VapC21-like"/>
    <property type="match status" value="1"/>
</dbReference>
<evidence type="ECO:0000313" key="10">
    <source>
        <dbReference type="EMBL" id="MBE1459329.1"/>
    </source>
</evidence>
<dbReference type="Proteomes" id="UP000598217">
    <property type="component" value="Unassembled WGS sequence"/>
</dbReference>
<organism evidence="10 11">
    <name type="scientific">Nocardiopsis terrae</name>
    <dbReference type="NCBI Taxonomy" id="372655"/>
    <lineage>
        <taxon>Bacteria</taxon>
        <taxon>Bacillati</taxon>
        <taxon>Actinomycetota</taxon>
        <taxon>Actinomycetes</taxon>
        <taxon>Streptosporangiales</taxon>
        <taxon>Nocardiopsidaceae</taxon>
        <taxon>Nocardiopsis</taxon>
    </lineage>
</organism>
<keyword evidence="11" id="KW-1185">Reference proteome</keyword>
<name>A0ABR9HJZ8_9ACTN</name>
<dbReference type="SUPFAM" id="SSF88723">
    <property type="entry name" value="PIN domain-like"/>
    <property type="match status" value="1"/>
</dbReference>
<keyword evidence="5 8" id="KW-0378">Hydrolase</keyword>
<evidence type="ECO:0000313" key="11">
    <source>
        <dbReference type="Proteomes" id="UP000598217"/>
    </source>
</evidence>
<evidence type="ECO:0000256" key="3">
    <source>
        <dbReference type="ARBA" id="ARBA00022722"/>
    </source>
</evidence>
<comment type="similarity">
    <text evidence="7 8">Belongs to the PINc/VapC protein family.</text>
</comment>
<dbReference type="InterPro" id="IPR050556">
    <property type="entry name" value="Type_II_TA_system_RNase"/>
</dbReference>
<keyword evidence="8" id="KW-0800">Toxin</keyword>
<proteinExistence type="inferred from homology"/>
<accession>A0ABR9HJZ8</accession>
<feature type="binding site" evidence="8">
    <location>
        <position position="99"/>
    </location>
    <ligand>
        <name>Mg(2+)</name>
        <dbReference type="ChEBI" id="CHEBI:18420"/>
    </ligand>
</feature>
<comment type="caution">
    <text evidence="10">The sequence shown here is derived from an EMBL/GenBank/DDBJ whole genome shotgun (WGS) entry which is preliminary data.</text>
</comment>
<feature type="binding site" evidence="8">
    <location>
        <position position="9"/>
    </location>
    <ligand>
        <name>Mg(2+)</name>
        <dbReference type="ChEBI" id="CHEBI:18420"/>
    </ligand>
</feature>
<dbReference type="RefSeq" id="WP_191272610.1">
    <property type="nucleotide sequence ID" value="NZ_BMXJ01000005.1"/>
</dbReference>
<evidence type="ECO:0000256" key="1">
    <source>
        <dbReference type="ARBA" id="ARBA00001946"/>
    </source>
</evidence>
<dbReference type="Gene3D" id="3.40.50.1010">
    <property type="entry name" value="5'-nuclease"/>
    <property type="match status" value="1"/>
</dbReference>
<evidence type="ECO:0000256" key="2">
    <source>
        <dbReference type="ARBA" id="ARBA00022649"/>
    </source>
</evidence>
<sequence>MSPAVYLVDTSALTRIYTNPEGNEEWDHALVQGTIAVCPVTELEFLYSARSAGHRERMVNLLNRMLLPVDLGEPHFARAWEVQRLLAARGEHRSAGPVDLLVAACAEMHGLVLLHNDNDFETVARVTGQKTRRA</sequence>
<dbReference type="EC" id="3.1.-.-" evidence="8"/>
<evidence type="ECO:0000259" key="9">
    <source>
        <dbReference type="Pfam" id="PF01850"/>
    </source>
</evidence>
<reference evidence="10 11" key="1">
    <citation type="submission" date="2020-10" db="EMBL/GenBank/DDBJ databases">
        <title>Sequencing the genomes of 1000 actinobacteria strains.</title>
        <authorList>
            <person name="Klenk H.-P."/>
        </authorList>
    </citation>
    <scope>NUCLEOTIDE SEQUENCE [LARGE SCALE GENOMIC DNA]</scope>
    <source>
        <strain evidence="10 11">DSM 45157</strain>
    </source>
</reference>
<evidence type="ECO:0000256" key="8">
    <source>
        <dbReference type="HAMAP-Rule" id="MF_00265"/>
    </source>
</evidence>
<keyword evidence="6 8" id="KW-0460">Magnesium</keyword>
<dbReference type="InterPro" id="IPR022907">
    <property type="entry name" value="VapC_family"/>
</dbReference>
<gene>
    <name evidence="8" type="primary">vapC</name>
    <name evidence="10" type="ORF">H4W79_003543</name>
</gene>
<dbReference type="PANTHER" id="PTHR33653:SF1">
    <property type="entry name" value="RIBONUCLEASE VAPC2"/>
    <property type="match status" value="1"/>
</dbReference>
<protein>
    <recommendedName>
        <fullName evidence="8">Ribonuclease VapC</fullName>
        <shortName evidence="8">RNase VapC</shortName>
        <ecNumber evidence="8">3.1.-.-</ecNumber>
    </recommendedName>
    <alternativeName>
        <fullName evidence="8">Toxin VapC</fullName>
    </alternativeName>
</protein>
<dbReference type="InterPro" id="IPR002716">
    <property type="entry name" value="PIN_dom"/>
</dbReference>
<evidence type="ECO:0000256" key="5">
    <source>
        <dbReference type="ARBA" id="ARBA00022801"/>
    </source>
</evidence>
<dbReference type="PANTHER" id="PTHR33653">
    <property type="entry name" value="RIBONUCLEASE VAPC2"/>
    <property type="match status" value="1"/>
</dbReference>
<dbReference type="InterPro" id="IPR029060">
    <property type="entry name" value="PIN-like_dom_sf"/>
</dbReference>
<keyword evidence="3 8" id="KW-0540">Nuclease</keyword>
<dbReference type="EMBL" id="JADBDY010000001">
    <property type="protein sequence ID" value="MBE1459329.1"/>
    <property type="molecule type" value="Genomic_DNA"/>
</dbReference>
<feature type="domain" description="PIN" evidence="9">
    <location>
        <begin position="6"/>
        <end position="125"/>
    </location>
</feature>
<keyword evidence="2 8" id="KW-1277">Toxin-antitoxin system</keyword>
<comment type="function">
    <text evidence="8">Toxic component of a toxin-antitoxin (TA) system. An RNase.</text>
</comment>
<keyword evidence="4 8" id="KW-0479">Metal-binding</keyword>